<dbReference type="Proteomes" id="UP001519460">
    <property type="component" value="Unassembled WGS sequence"/>
</dbReference>
<proteinExistence type="predicted"/>
<sequence>MRLEGGLGEGGRDRPVRRWGRGGGEGTDPGVGETGPEGDSALACRQCFSADASTTDCTVREARLGPRHSRRTPATSLAQRPSVAIIVVVAALVMLERQPQQS</sequence>
<feature type="region of interest" description="Disordered" evidence="1">
    <location>
        <begin position="1"/>
        <end position="40"/>
    </location>
</feature>
<comment type="caution">
    <text evidence="2">The sequence shown here is derived from an EMBL/GenBank/DDBJ whole genome shotgun (WGS) entry which is preliminary data.</text>
</comment>
<reference evidence="2 3" key="1">
    <citation type="journal article" date="2023" name="Sci. Data">
        <title>Genome assembly of the Korean intertidal mud-creeper Batillaria attramentaria.</title>
        <authorList>
            <person name="Patra A.K."/>
            <person name="Ho P.T."/>
            <person name="Jun S."/>
            <person name="Lee S.J."/>
            <person name="Kim Y."/>
            <person name="Won Y.J."/>
        </authorList>
    </citation>
    <scope>NUCLEOTIDE SEQUENCE [LARGE SCALE GENOMIC DNA]</scope>
    <source>
        <strain evidence="2">Wonlab-2016</strain>
    </source>
</reference>
<gene>
    <name evidence="2" type="ORF">BaRGS_00017217</name>
</gene>
<evidence type="ECO:0000313" key="2">
    <source>
        <dbReference type="EMBL" id="KAK7491578.1"/>
    </source>
</evidence>
<accession>A0ABD0KWN6</accession>
<protein>
    <submittedName>
        <fullName evidence="2">Uncharacterized protein</fullName>
    </submittedName>
</protein>
<feature type="compositionally biased region" description="Gly residues" evidence="1">
    <location>
        <begin position="21"/>
        <end position="35"/>
    </location>
</feature>
<dbReference type="AlphaFoldDB" id="A0ABD0KWN6"/>
<name>A0ABD0KWN6_9CAEN</name>
<evidence type="ECO:0000313" key="3">
    <source>
        <dbReference type="Proteomes" id="UP001519460"/>
    </source>
</evidence>
<dbReference type="EMBL" id="JACVVK020000113">
    <property type="protein sequence ID" value="KAK7491578.1"/>
    <property type="molecule type" value="Genomic_DNA"/>
</dbReference>
<evidence type="ECO:0000256" key="1">
    <source>
        <dbReference type="SAM" id="MobiDB-lite"/>
    </source>
</evidence>
<organism evidence="2 3">
    <name type="scientific">Batillaria attramentaria</name>
    <dbReference type="NCBI Taxonomy" id="370345"/>
    <lineage>
        <taxon>Eukaryota</taxon>
        <taxon>Metazoa</taxon>
        <taxon>Spiralia</taxon>
        <taxon>Lophotrochozoa</taxon>
        <taxon>Mollusca</taxon>
        <taxon>Gastropoda</taxon>
        <taxon>Caenogastropoda</taxon>
        <taxon>Sorbeoconcha</taxon>
        <taxon>Cerithioidea</taxon>
        <taxon>Batillariidae</taxon>
        <taxon>Batillaria</taxon>
    </lineage>
</organism>
<keyword evidence="3" id="KW-1185">Reference proteome</keyword>